<keyword evidence="5" id="KW-0378">Hydrolase</keyword>
<dbReference type="Proteomes" id="UP001283361">
    <property type="component" value="Unassembled WGS sequence"/>
</dbReference>
<evidence type="ECO:0000313" key="8">
    <source>
        <dbReference type="EMBL" id="KAK3739412.1"/>
    </source>
</evidence>
<dbReference type="PANTHER" id="PTHR37984:SF5">
    <property type="entry name" value="PROTEIN NYNRIN-LIKE"/>
    <property type="match status" value="1"/>
</dbReference>
<dbReference type="AlphaFoldDB" id="A0AAE0YB34"/>
<sequence length="207" mass="23538">MQDFLFTILIVYPDDILVYAHIQEHTCWLDSVFERLKQHGIRLNPDKCRLIQQRTPFISHVLTPNGLETDPGKVEAVSEFPIPKTLNDLCSFLGLAGYYGKFVKGPFVLEVDASHQGLGAVLSQATDSGTKVVAYASRGLRNNERRMENYSSFKLELLALKWAVCEKFRGYLWGVSFTFFTDNNPLWHLHSAKLGATEQRWVAELAE</sequence>
<dbReference type="Gene3D" id="3.10.20.370">
    <property type="match status" value="1"/>
</dbReference>
<reference evidence="8" key="1">
    <citation type="journal article" date="2023" name="G3 (Bethesda)">
        <title>A reference genome for the long-term kleptoplast-retaining sea slug Elysia crispata morphotype clarki.</title>
        <authorList>
            <person name="Eastman K.E."/>
            <person name="Pendleton A.L."/>
            <person name="Shaikh M.A."/>
            <person name="Suttiyut T."/>
            <person name="Ogas R."/>
            <person name="Tomko P."/>
            <person name="Gavelis G."/>
            <person name="Widhalm J.R."/>
            <person name="Wisecaver J.H."/>
        </authorList>
    </citation>
    <scope>NUCLEOTIDE SEQUENCE</scope>
    <source>
        <strain evidence="8">ECLA1</strain>
    </source>
</reference>
<keyword evidence="3" id="KW-0540">Nuclease</keyword>
<comment type="caution">
    <text evidence="8">The sequence shown here is derived from an EMBL/GenBank/DDBJ whole genome shotgun (WGS) entry which is preliminary data.</text>
</comment>
<dbReference type="GO" id="GO:0004519">
    <property type="term" value="F:endonuclease activity"/>
    <property type="evidence" value="ECO:0007669"/>
    <property type="project" value="UniProtKB-KW"/>
</dbReference>
<proteinExistence type="predicted"/>
<evidence type="ECO:0000256" key="4">
    <source>
        <dbReference type="ARBA" id="ARBA00022759"/>
    </source>
</evidence>
<keyword evidence="2" id="KW-0548">Nucleotidyltransferase</keyword>
<keyword evidence="9" id="KW-1185">Reference proteome</keyword>
<name>A0AAE0YB34_9GAST</name>
<accession>A0AAE0YB34</accession>
<evidence type="ECO:0000313" key="9">
    <source>
        <dbReference type="Proteomes" id="UP001283361"/>
    </source>
</evidence>
<dbReference type="GO" id="GO:0003964">
    <property type="term" value="F:RNA-directed DNA polymerase activity"/>
    <property type="evidence" value="ECO:0007669"/>
    <property type="project" value="UniProtKB-KW"/>
</dbReference>
<keyword evidence="1" id="KW-0808">Transferase</keyword>
<dbReference type="CDD" id="cd09274">
    <property type="entry name" value="RNase_HI_RT_Ty3"/>
    <property type="match status" value="1"/>
</dbReference>
<dbReference type="EMBL" id="JAWDGP010006534">
    <property type="protein sequence ID" value="KAK3739412.1"/>
    <property type="molecule type" value="Genomic_DNA"/>
</dbReference>
<dbReference type="SUPFAM" id="SSF56672">
    <property type="entry name" value="DNA/RNA polymerases"/>
    <property type="match status" value="1"/>
</dbReference>
<feature type="domain" description="Reverse transcriptase RNase H-like" evidence="7">
    <location>
        <begin position="105"/>
        <end position="207"/>
    </location>
</feature>
<keyword evidence="4" id="KW-0255">Endonuclease</keyword>
<evidence type="ECO:0000256" key="1">
    <source>
        <dbReference type="ARBA" id="ARBA00022679"/>
    </source>
</evidence>
<evidence type="ECO:0000256" key="6">
    <source>
        <dbReference type="ARBA" id="ARBA00022918"/>
    </source>
</evidence>
<evidence type="ECO:0000256" key="3">
    <source>
        <dbReference type="ARBA" id="ARBA00022722"/>
    </source>
</evidence>
<dbReference type="Pfam" id="PF17917">
    <property type="entry name" value="RT_RNaseH"/>
    <property type="match status" value="1"/>
</dbReference>
<dbReference type="InterPro" id="IPR050951">
    <property type="entry name" value="Retrovirus_Pol_polyprotein"/>
</dbReference>
<gene>
    <name evidence="8" type="ORF">RRG08_051281</name>
</gene>
<dbReference type="GO" id="GO:0016787">
    <property type="term" value="F:hydrolase activity"/>
    <property type="evidence" value="ECO:0007669"/>
    <property type="project" value="UniProtKB-KW"/>
</dbReference>
<evidence type="ECO:0000259" key="7">
    <source>
        <dbReference type="Pfam" id="PF17917"/>
    </source>
</evidence>
<keyword evidence="6" id="KW-0695">RNA-directed DNA polymerase</keyword>
<dbReference type="PANTHER" id="PTHR37984">
    <property type="entry name" value="PROTEIN CBG26694"/>
    <property type="match status" value="1"/>
</dbReference>
<dbReference type="FunFam" id="3.10.20.370:FF:000001">
    <property type="entry name" value="Retrovirus-related Pol polyprotein from transposon 17.6-like protein"/>
    <property type="match status" value="1"/>
</dbReference>
<dbReference type="Gene3D" id="3.30.70.270">
    <property type="match status" value="1"/>
</dbReference>
<organism evidence="8 9">
    <name type="scientific">Elysia crispata</name>
    <name type="common">lettuce slug</name>
    <dbReference type="NCBI Taxonomy" id="231223"/>
    <lineage>
        <taxon>Eukaryota</taxon>
        <taxon>Metazoa</taxon>
        <taxon>Spiralia</taxon>
        <taxon>Lophotrochozoa</taxon>
        <taxon>Mollusca</taxon>
        <taxon>Gastropoda</taxon>
        <taxon>Heterobranchia</taxon>
        <taxon>Euthyneura</taxon>
        <taxon>Panpulmonata</taxon>
        <taxon>Sacoglossa</taxon>
        <taxon>Placobranchoidea</taxon>
        <taxon>Plakobranchidae</taxon>
        <taxon>Elysia</taxon>
    </lineage>
</organism>
<protein>
    <recommendedName>
        <fullName evidence="7">Reverse transcriptase RNase H-like domain-containing protein</fullName>
    </recommendedName>
</protein>
<dbReference type="InterPro" id="IPR043502">
    <property type="entry name" value="DNA/RNA_pol_sf"/>
</dbReference>
<dbReference type="InterPro" id="IPR041373">
    <property type="entry name" value="RT_RNaseH"/>
</dbReference>
<dbReference type="InterPro" id="IPR043128">
    <property type="entry name" value="Rev_trsase/Diguanyl_cyclase"/>
</dbReference>
<evidence type="ECO:0000256" key="5">
    <source>
        <dbReference type="ARBA" id="ARBA00022801"/>
    </source>
</evidence>
<evidence type="ECO:0000256" key="2">
    <source>
        <dbReference type="ARBA" id="ARBA00022695"/>
    </source>
</evidence>